<protein>
    <submittedName>
        <fullName evidence="2">Glycosyltransferase</fullName>
    </submittedName>
</protein>
<dbReference type="EMBL" id="CM000913">
    <property type="protein sequence ID" value="EFG10036.1"/>
    <property type="molecule type" value="Genomic_DNA"/>
</dbReference>
<name>E2PW46_STRCL</name>
<accession>E2PW46</accession>
<dbReference type="SUPFAM" id="SSF53756">
    <property type="entry name" value="UDP-Glycosyltransferase/glycogen phosphorylase"/>
    <property type="match status" value="1"/>
</dbReference>
<dbReference type="Proteomes" id="UP000002357">
    <property type="component" value="Chromosome"/>
</dbReference>
<organism evidence="2 3">
    <name type="scientific">Streptomyces clavuligerus</name>
    <dbReference type="NCBI Taxonomy" id="1901"/>
    <lineage>
        <taxon>Bacteria</taxon>
        <taxon>Bacillati</taxon>
        <taxon>Actinomycetota</taxon>
        <taxon>Actinomycetes</taxon>
        <taxon>Kitasatosporales</taxon>
        <taxon>Streptomycetaceae</taxon>
        <taxon>Streptomyces</taxon>
    </lineage>
</organism>
<dbReference type="Pfam" id="PF13692">
    <property type="entry name" value="Glyco_trans_1_4"/>
    <property type="match status" value="1"/>
</dbReference>
<keyword evidence="2" id="KW-0808">Transferase</keyword>
<dbReference type="STRING" id="1901.BB341_04140"/>
<dbReference type="InterPro" id="IPR050194">
    <property type="entry name" value="Glycosyltransferase_grp1"/>
</dbReference>
<dbReference type="AlphaFoldDB" id="E2PW46"/>
<sequence length="483" mass="51182">MAATGPASDPAPASASASVSAVDSGSGSVSGSGAAVSGPGGTDGAVLMHREAAALLAASGHDLQWHDLTRGSAALARAGDRDVVYAGCGPYAFLHHAWRERSGGGYRIVREVHTALWSGYWTQEELCAPLVRPGDLALFPTEYTRSLYRRHFPSVRDDTSAVLYPLLDHLPAPAPPRPVPPPGRPLRVGLLGALSLAKNVDQVLAVLARLRDEDITLVYAGKPNHPRWRPAAVAAELARLGARPGAARWAGILGRPQLGAFFAGIDVLLFPSTAARETLGRVVLEALAHGVPVLAARLGPAPELLPARNLVPVRLDTGDGLSMDRVGPLGRVDEDALARKLIARDFAPAAFPAPEPYSTGAFLRALAGELPAGPPGGHDRTVEERLSVAPRTAAELDWALDRAVCAFAAYFTRRDDRRLRSDLADRVPEGPARTALDIIVRAPERLLADYRSFPRLLDALVLRPLSYRFRPAPEPSGTGGPGE</sequence>
<dbReference type="PANTHER" id="PTHR45947:SF3">
    <property type="entry name" value="SULFOQUINOVOSYL TRANSFERASE SQD2"/>
    <property type="match status" value="1"/>
</dbReference>
<dbReference type="GO" id="GO:0016758">
    <property type="term" value="F:hexosyltransferase activity"/>
    <property type="evidence" value="ECO:0007669"/>
    <property type="project" value="TreeGrafter"/>
</dbReference>
<reference evidence="2 3" key="1">
    <citation type="journal article" date="2010" name="Genome Biol. Evol.">
        <title>The sequence of a 1.8-mb bacterial linear plasmid reveals a rich evolutionary reservoir of secondary metabolic pathways.</title>
        <authorList>
            <person name="Medema M.H."/>
            <person name="Trefzer A."/>
            <person name="Kovalchuk A."/>
            <person name="van den Berg M."/>
            <person name="Mueller U."/>
            <person name="Heijne W."/>
            <person name="Wu L."/>
            <person name="Alam M.T."/>
            <person name="Ronning C.M."/>
            <person name="Nierman W.C."/>
            <person name="Bovenberg R.A.L."/>
            <person name="Breitling R."/>
            <person name="Takano E."/>
        </authorList>
    </citation>
    <scope>NUCLEOTIDE SEQUENCE [LARGE SCALE GENOMIC DNA]</scope>
    <source>
        <strain evidence="3">ATCC 27064 / DSM 738 / JCM 4710 / NBRC 13307 / NCIMB 12785 / NRRL 3585 / VKM Ac-602</strain>
    </source>
</reference>
<evidence type="ECO:0000256" key="1">
    <source>
        <dbReference type="SAM" id="MobiDB-lite"/>
    </source>
</evidence>
<evidence type="ECO:0000313" key="2">
    <source>
        <dbReference type="EMBL" id="EFG10036.1"/>
    </source>
</evidence>
<gene>
    <name evidence="2" type="ORF">SCLAV_4963</name>
</gene>
<keyword evidence="3" id="KW-1185">Reference proteome</keyword>
<proteinExistence type="predicted"/>
<dbReference type="eggNOG" id="COG0438">
    <property type="taxonomic scope" value="Bacteria"/>
</dbReference>
<evidence type="ECO:0000313" key="3">
    <source>
        <dbReference type="Proteomes" id="UP000002357"/>
    </source>
</evidence>
<dbReference type="Gene3D" id="3.40.50.2000">
    <property type="entry name" value="Glycogen Phosphorylase B"/>
    <property type="match status" value="1"/>
</dbReference>
<dbReference type="PANTHER" id="PTHR45947">
    <property type="entry name" value="SULFOQUINOVOSYL TRANSFERASE SQD2"/>
    <property type="match status" value="1"/>
</dbReference>
<feature type="region of interest" description="Disordered" evidence="1">
    <location>
        <begin position="1"/>
        <end position="22"/>
    </location>
</feature>